<evidence type="ECO:0000313" key="2">
    <source>
        <dbReference type="EMBL" id="MCV3290885.1"/>
    </source>
</evidence>
<dbReference type="InterPro" id="IPR001173">
    <property type="entry name" value="Glyco_trans_2-like"/>
</dbReference>
<gene>
    <name evidence="2" type="ORF">LZT28_22170</name>
</gene>
<accession>A0AAW5RQI8</accession>
<dbReference type="EMBL" id="JAJVCY010000094">
    <property type="protein sequence ID" value="MCV3290885.1"/>
    <property type="molecule type" value="Genomic_DNA"/>
</dbReference>
<protein>
    <submittedName>
        <fullName evidence="2">Glycosyltransferase</fullName>
        <ecNumber evidence="2">2.4.-.-</ecNumber>
    </submittedName>
</protein>
<sequence>MKWKHTLLIDIDIFRPEMENNIKKRITAVIVTYNPNEEKLGCIIDNISEQVSSIIIIDNSSTKLSLGIIAKDKVKYTPLGTNRGIAYAQNVGFLEAYKDSDFIITFDQDSNVSNTFINDLYSEYNRLIDAGVNHVACIGPSVINERDGKVYEKYFIGSNEVCECAFAVKSVISSGTLYPVDSFAYIGLNKAHWFIDSIDIEWCYRARSIGYQVIMTRNVTMLHNLGMDDKKLIGGKKINFGAPIRLYYVYRNWIFSLREPSFDLKYKLKIIINIPIKFCLFSTIAPKLERKKYMLKGIVDGFLGRGDKIS</sequence>
<dbReference type="GO" id="GO:0016757">
    <property type="term" value="F:glycosyltransferase activity"/>
    <property type="evidence" value="ECO:0007669"/>
    <property type="project" value="UniProtKB-KW"/>
</dbReference>
<dbReference type="EC" id="2.4.-.-" evidence="2"/>
<dbReference type="RefSeq" id="WP_263686660.1">
    <property type="nucleotide sequence ID" value="NZ_JAJVCY010000094.1"/>
</dbReference>
<dbReference type="SUPFAM" id="SSF53448">
    <property type="entry name" value="Nucleotide-diphospho-sugar transferases"/>
    <property type="match status" value="1"/>
</dbReference>
<dbReference type="InterPro" id="IPR029044">
    <property type="entry name" value="Nucleotide-diphossugar_trans"/>
</dbReference>
<evidence type="ECO:0000313" key="3">
    <source>
        <dbReference type="Proteomes" id="UP001208651"/>
    </source>
</evidence>
<dbReference type="Pfam" id="PF00535">
    <property type="entry name" value="Glycos_transf_2"/>
    <property type="match status" value="1"/>
</dbReference>
<dbReference type="AlphaFoldDB" id="A0AAW5RQI8"/>
<comment type="caution">
    <text evidence="2">The sequence shown here is derived from an EMBL/GenBank/DDBJ whole genome shotgun (WGS) entry which is preliminary data.</text>
</comment>
<dbReference type="Proteomes" id="UP001208651">
    <property type="component" value="Unassembled WGS sequence"/>
</dbReference>
<keyword evidence="2" id="KW-0328">Glycosyltransferase</keyword>
<evidence type="ECO:0000259" key="1">
    <source>
        <dbReference type="Pfam" id="PF00535"/>
    </source>
</evidence>
<name>A0AAW5RQI8_AERME</name>
<proteinExistence type="predicted"/>
<feature type="domain" description="Glycosyltransferase 2-like" evidence="1">
    <location>
        <begin position="28"/>
        <end position="127"/>
    </location>
</feature>
<dbReference type="Gene3D" id="3.90.550.10">
    <property type="entry name" value="Spore Coat Polysaccharide Biosynthesis Protein SpsA, Chain A"/>
    <property type="match status" value="1"/>
</dbReference>
<reference evidence="2" key="1">
    <citation type="submission" date="2022-01" db="EMBL/GenBank/DDBJ databases">
        <title>Comparison of Fish pathogen Aeromonas spp.</title>
        <authorList>
            <person name="Dubey S."/>
            <person name="Sorum H."/>
            <person name="Munangandu H.M."/>
        </authorList>
    </citation>
    <scope>NUCLEOTIDE SEQUENCE</scope>
    <source>
        <strain evidence="2">SD/21-15</strain>
    </source>
</reference>
<keyword evidence="2" id="KW-0808">Transferase</keyword>
<organism evidence="2 3">
    <name type="scientific">Aeromonas media</name>
    <dbReference type="NCBI Taxonomy" id="651"/>
    <lineage>
        <taxon>Bacteria</taxon>
        <taxon>Pseudomonadati</taxon>
        <taxon>Pseudomonadota</taxon>
        <taxon>Gammaproteobacteria</taxon>
        <taxon>Aeromonadales</taxon>
        <taxon>Aeromonadaceae</taxon>
        <taxon>Aeromonas</taxon>
    </lineage>
</organism>